<sequence length="71" mass="8189">MQRLGTGKHERHHLVGSRGACWYTLRRHELGRRCSSIQSFDEDQHAEEAIPGILRFPVTFLVGEALHFYPS</sequence>
<evidence type="ECO:0000313" key="1">
    <source>
        <dbReference type="EMBL" id="MPC15215.1"/>
    </source>
</evidence>
<evidence type="ECO:0000313" key="2">
    <source>
        <dbReference type="Proteomes" id="UP000324222"/>
    </source>
</evidence>
<dbReference type="EMBL" id="VSRR010000409">
    <property type="protein sequence ID" value="MPC15215.1"/>
    <property type="molecule type" value="Genomic_DNA"/>
</dbReference>
<name>A0A5B7D1M0_PORTR</name>
<dbReference type="AlphaFoldDB" id="A0A5B7D1M0"/>
<keyword evidence="2" id="KW-1185">Reference proteome</keyword>
<accession>A0A5B7D1M0</accession>
<gene>
    <name evidence="1" type="ORF">E2C01_008000</name>
</gene>
<comment type="caution">
    <text evidence="1">The sequence shown here is derived from an EMBL/GenBank/DDBJ whole genome shotgun (WGS) entry which is preliminary data.</text>
</comment>
<protein>
    <submittedName>
        <fullName evidence="1">Uncharacterized protein</fullName>
    </submittedName>
</protein>
<dbReference type="Proteomes" id="UP000324222">
    <property type="component" value="Unassembled WGS sequence"/>
</dbReference>
<proteinExistence type="predicted"/>
<organism evidence="1 2">
    <name type="scientific">Portunus trituberculatus</name>
    <name type="common">Swimming crab</name>
    <name type="synonym">Neptunus trituberculatus</name>
    <dbReference type="NCBI Taxonomy" id="210409"/>
    <lineage>
        <taxon>Eukaryota</taxon>
        <taxon>Metazoa</taxon>
        <taxon>Ecdysozoa</taxon>
        <taxon>Arthropoda</taxon>
        <taxon>Crustacea</taxon>
        <taxon>Multicrustacea</taxon>
        <taxon>Malacostraca</taxon>
        <taxon>Eumalacostraca</taxon>
        <taxon>Eucarida</taxon>
        <taxon>Decapoda</taxon>
        <taxon>Pleocyemata</taxon>
        <taxon>Brachyura</taxon>
        <taxon>Eubrachyura</taxon>
        <taxon>Portunoidea</taxon>
        <taxon>Portunidae</taxon>
        <taxon>Portuninae</taxon>
        <taxon>Portunus</taxon>
    </lineage>
</organism>
<reference evidence="1 2" key="1">
    <citation type="submission" date="2019-05" db="EMBL/GenBank/DDBJ databases">
        <title>Another draft genome of Portunus trituberculatus and its Hox gene families provides insights of decapod evolution.</title>
        <authorList>
            <person name="Jeong J.-H."/>
            <person name="Song I."/>
            <person name="Kim S."/>
            <person name="Choi T."/>
            <person name="Kim D."/>
            <person name="Ryu S."/>
            <person name="Kim W."/>
        </authorList>
    </citation>
    <scope>NUCLEOTIDE SEQUENCE [LARGE SCALE GENOMIC DNA]</scope>
    <source>
        <tissue evidence="1">Muscle</tissue>
    </source>
</reference>